<proteinExistence type="predicted"/>
<reference evidence="2" key="1">
    <citation type="submission" date="2020-10" db="EMBL/GenBank/DDBJ databases">
        <authorList>
            <person name="Han B."/>
            <person name="Lu T."/>
            <person name="Zhao Q."/>
            <person name="Huang X."/>
            <person name="Zhao Y."/>
        </authorList>
    </citation>
    <scope>NUCLEOTIDE SEQUENCE</scope>
</reference>
<organism evidence="2 3">
    <name type="scientific">Miscanthus lutarioriparius</name>
    <dbReference type="NCBI Taxonomy" id="422564"/>
    <lineage>
        <taxon>Eukaryota</taxon>
        <taxon>Viridiplantae</taxon>
        <taxon>Streptophyta</taxon>
        <taxon>Embryophyta</taxon>
        <taxon>Tracheophyta</taxon>
        <taxon>Spermatophyta</taxon>
        <taxon>Magnoliopsida</taxon>
        <taxon>Liliopsida</taxon>
        <taxon>Poales</taxon>
        <taxon>Poaceae</taxon>
        <taxon>PACMAD clade</taxon>
        <taxon>Panicoideae</taxon>
        <taxon>Andropogonodae</taxon>
        <taxon>Andropogoneae</taxon>
        <taxon>Saccharinae</taxon>
        <taxon>Miscanthus</taxon>
    </lineage>
</organism>
<evidence type="ECO:0000313" key="3">
    <source>
        <dbReference type="Proteomes" id="UP000604825"/>
    </source>
</evidence>
<evidence type="ECO:0000313" key="2">
    <source>
        <dbReference type="EMBL" id="CAD6242244.1"/>
    </source>
</evidence>
<dbReference type="PANTHER" id="PTHR12271">
    <property type="entry name" value="POLY A POLYMERASE CID PAP -RELATED"/>
    <property type="match status" value="1"/>
</dbReference>
<dbReference type="Proteomes" id="UP000604825">
    <property type="component" value="Unassembled WGS sequence"/>
</dbReference>
<evidence type="ECO:0000259" key="1">
    <source>
        <dbReference type="Pfam" id="PF22600"/>
    </source>
</evidence>
<sequence>MKPRANLEAKACKDKLRPRCSIGAKQANFASEHASPPEAASATAAGADDLDRKLVLARSKLVRDPRSFGYWRLLPFLNEMTKNDLYSKSGDLALSVQLWNDSNLPINKKKKQNALREVRKALLSRGVTGYMQFIPHARVPVLQYVSNRFGVSCDISINNFAGRIKSKIFYWLNTLDERFGDMVTVPHDLANQQASEFDVGTLCVAAKPRMMVVSFRLRSPKYF</sequence>
<dbReference type="AlphaFoldDB" id="A0A811PJ61"/>
<dbReference type="SUPFAM" id="SSF81301">
    <property type="entry name" value="Nucleotidyltransferase"/>
    <property type="match status" value="1"/>
</dbReference>
<name>A0A811PJ61_9POAL</name>
<dbReference type="GO" id="GO:0031123">
    <property type="term" value="P:RNA 3'-end processing"/>
    <property type="evidence" value="ECO:0007669"/>
    <property type="project" value="TreeGrafter"/>
</dbReference>
<protein>
    <recommendedName>
        <fullName evidence="1">Poly(A) RNA polymerase mitochondrial-like central palm domain-containing protein</fullName>
    </recommendedName>
</protein>
<keyword evidence="3" id="KW-1185">Reference proteome</keyword>
<dbReference type="OrthoDB" id="2274644at2759"/>
<dbReference type="EMBL" id="CAJGYO010000007">
    <property type="protein sequence ID" value="CAD6242244.1"/>
    <property type="molecule type" value="Genomic_DNA"/>
</dbReference>
<dbReference type="InterPro" id="IPR054708">
    <property type="entry name" value="MTPAP-like_central"/>
</dbReference>
<dbReference type="InterPro" id="IPR043519">
    <property type="entry name" value="NT_sf"/>
</dbReference>
<dbReference type="PANTHER" id="PTHR12271:SF107">
    <property type="entry name" value="PROTEIN HESO1"/>
    <property type="match status" value="1"/>
</dbReference>
<dbReference type="GO" id="GO:0050265">
    <property type="term" value="F:RNA uridylyltransferase activity"/>
    <property type="evidence" value="ECO:0007669"/>
    <property type="project" value="TreeGrafter"/>
</dbReference>
<comment type="caution">
    <text evidence="2">The sequence shown here is derived from an EMBL/GenBank/DDBJ whole genome shotgun (WGS) entry which is preliminary data.</text>
</comment>
<accession>A0A811PJ61</accession>
<gene>
    <name evidence="2" type="ORF">NCGR_LOCUS27768</name>
</gene>
<dbReference type="Gene3D" id="3.30.460.10">
    <property type="entry name" value="Beta Polymerase, domain 2"/>
    <property type="match status" value="1"/>
</dbReference>
<dbReference type="Pfam" id="PF22600">
    <property type="entry name" value="MTPAP-like_central"/>
    <property type="match status" value="1"/>
</dbReference>
<dbReference type="CDD" id="cd05402">
    <property type="entry name" value="NT_PAP_TUTase"/>
    <property type="match status" value="1"/>
</dbReference>
<feature type="domain" description="Poly(A) RNA polymerase mitochondrial-like central palm" evidence="1">
    <location>
        <begin position="82"/>
        <end position="170"/>
    </location>
</feature>